<sequence length="81" mass="9121">MQNHDTTAPNTRTHLDKIDKIDAHARQAWALSELLIDHFGGQEDHNVLNDDIMCSLMENMSYHLEAIRRVTGAAPPDPSKT</sequence>
<dbReference type="AlphaFoldDB" id="A0A2N7UF62"/>
<evidence type="ECO:0000313" key="1">
    <source>
        <dbReference type="EMBL" id="PMR79108.1"/>
    </source>
</evidence>
<protein>
    <submittedName>
        <fullName evidence="1">Uncharacterized protein</fullName>
    </submittedName>
</protein>
<proteinExistence type="predicted"/>
<organism evidence="1 2">
    <name type="scientific">Halomonas urumqiensis</name>
    <dbReference type="NCBI Taxonomy" id="1684789"/>
    <lineage>
        <taxon>Bacteria</taxon>
        <taxon>Pseudomonadati</taxon>
        <taxon>Pseudomonadota</taxon>
        <taxon>Gammaproteobacteria</taxon>
        <taxon>Oceanospirillales</taxon>
        <taxon>Halomonadaceae</taxon>
        <taxon>Halomonas</taxon>
    </lineage>
</organism>
<dbReference type="Proteomes" id="UP000235547">
    <property type="component" value="Unassembled WGS sequence"/>
</dbReference>
<comment type="caution">
    <text evidence="1">The sequence shown here is derived from an EMBL/GenBank/DDBJ whole genome shotgun (WGS) entry which is preliminary data.</text>
</comment>
<dbReference type="EMBL" id="PNRG01000029">
    <property type="protein sequence ID" value="PMR79108.1"/>
    <property type="molecule type" value="Genomic_DNA"/>
</dbReference>
<keyword evidence="2" id="KW-1185">Reference proteome</keyword>
<name>A0A2N7UF62_9GAMM</name>
<gene>
    <name evidence="1" type="ORF">C1H70_12430</name>
</gene>
<accession>A0A2N7UF62</accession>
<evidence type="ECO:0000313" key="2">
    <source>
        <dbReference type="Proteomes" id="UP000235547"/>
    </source>
</evidence>
<dbReference type="OrthoDB" id="6174328at2"/>
<reference evidence="1 2" key="1">
    <citation type="submission" date="2018-01" db="EMBL/GenBank/DDBJ databases">
        <title>Halomonas endophytica sp. nov., isolated from storage liquid in the stems of Populus euphratica.</title>
        <authorList>
            <person name="Chen C."/>
        </authorList>
    </citation>
    <scope>NUCLEOTIDE SEQUENCE [LARGE SCALE GENOMIC DNA]</scope>
    <source>
        <strain evidence="1 2">BZ-SZ-XJ27</strain>
    </source>
</reference>
<dbReference type="RefSeq" id="WP_102588661.1">
    <property type="nucleotide sequence ID" value="NZ_BNAE01000001.1"/>
</dbReference>